<evidence type="ECO:0000256" key="3">
    <source>
        <dbReference type="ARBA" id="ARBA00022603"/>
    </source>
</evidence>
<evidence type="ECO:0000256" key="4">
    <source>
        <dbReference type="ARBA" id="ARBA00022679"/>
    </source>
</evidence>
<keyword evidence="4 8" id="KW-0808">Transferase</keyword>
<comment type="similarity">
    <text evidence="2 8">Belongs to the methyltransferase superfamily.</text>
</comment>
<dbReference type="GO" id="GO:0032259">
    <property type="term" value="P:methylation"/>
    <property type="evidence" value="ECO:0007669"/>
    <property type="project" value="UniProtKB-KW"/>
</dbReference>
<dbReference type="InterPro" id="IPR029063">
    <property type="entry name" value="SAM-dependent_MTases_sf"/>
</dbReference>
<dbReference type="AlphaFoldDB" id="A5B2R4"/>
<gene>
    <name evidence="9" type="ORF">VITISV_030591</name>
</gene>
<evidence type="ECO:0000313" key="9">
    <source>
        <dbReference type="EMBL" id="CAN60873.1"/>
    </source>
</evidence>
<dbReference type="EC" id="2.1.1.-" evidence="8"/>
<comment type="subcellular location">
    <subcellularLocation>
        <location evidence="7">Endomembrane system</location>
        <topology evidence="7">Single-pass membrane protein</topology>
    </subcellularLocation>
    <subcellularLocation>
        <location evidence="1 8">Membrane</location>
        <topology evidence="1 8">Single-pass type II membrane protein</topology>
    </subcellularLocation>
</comment>
<dbReference type="OrthoDB" id="2013972at2759"/>
<dbReference type="Pfam" id="PF03141">
    <property type="entry name" value="Methyltransf_29"/>
    <property type="match status" value="1"/>
</dbReference>
<sequence>MECPYWLTSSQVGVYGRAAPEDFTADYEHWKRVVAQSYLNGIGISWSSVRNVMDMRAVYGGFAAALRDLNVWVMNVVSIDSPDTLPIIYERGLFGIYHNWCESFNTYPRSYDLLHADHIFSKTKKKCNLVAVIAEADRILRPEGKLIVRDDVETLGQVENMLRSMHWEIRMTYSKEKEGLLCAQKTMWRPKEMEIIKSAIA</sequence>
<dbReference type="PANTHER" id="PTHR10108:SF1130">
    <property type="entry name" value="METHYLTRANSFERASE PMT26-RELATED"/>
    <property type="match status" value="1"/>
</dbReference>
<keyword evidence="3 8" id="KW-0489">Methyltransferase</keyword>
<organism evidence="9">
    <name type="scientific">Vitis vinifera</name>
    <name type="common">Grape</name>
    <dbReference type="NCBI Taxonomy" id="29760"/>
    <lineage>
        <taxon>Eukaryota</taxon>
        <taxon>Viridiplantae</taxon>
        <taxon>Streptophyta</taxon>
        <taxon>Embryophyta</taxon>
        <taxon>Tracheophyta</taxon>
        <taxon>Spermatophyta</taxon>
        <taxon>Magnoliopsida</taxon>
        <taxon>eudicotyledons</taxon>
        <taxon>Gunneridae</taxon>
        <taxon>Pentapetalae</taxon>
        <taxon>rosids</taxon>
        <taxon>Vitales</taxon>
        <taxon>Vitaceae</taxon>
        <taxon>Viteae</taxon>
        <taxon>Vitis</taxon>
    </lineage>
</organism>
<dbReference type="Gene3D" id="3.40.50.150">
    <property type="entry name" value="Vaccinia Virus protein VP39"/>
    <property type="match status" value="1"/>
</dbReference>
<keyword evidence="5 8" id="KW-0812">Transmembrane</keyword>
<dbReference type="GO" id="GO:0008168">
    <property type="term" value="F:methyltransferase activity"/>
    <property type="evidence" value="ECO:0007669"/>
    <property type="project" value="UniProtKB-UniRule"/>
</dbReference>
<dbReference type="GO" id="GO:0016020">
    <property type="term" value="C:membrane"/>
    <property type="evidence" value="ECO:0007669"/>
    <property type="project" value="UniProtKB-SubCell"/>
</dbReference>
<proteinExistence type="inferred from homology"/>
<protein>
    <recommendedName>
        <fullName evidence="8">Methyltransferase</fullName>
        <ecNumber evidence="8">2.1.1.-</ecNumber>
    </recommendedName>
</protein>
<evidence type="ECO:0000256" key="8">
    <source>
        <dbReference type="RuleBase" id="RU366043"/>
    </source>
</evidence>
<evidence type="ECO:0000256" key="7">
    <source>
        <dbReference type="ARBA" id="ARBA00037847"/>
    </source>
</evidence>
<dbReference type="SUPFAM" id="SSF53335">
    <property type="entry name" value="S-adenosyl-L-methionine-dependent methyltransferases"/>
    <property type="match status" value="1"/>
</dbReference>
<dbReference type="GO" id="GO:0012505">
    <property type="term" value="C:endomembrane system"/>
    <property type="evidence" value="ECO:0007669"/>
    <property type="project" value="UniProtKB-SubCell"/>
</dbReference>
<dbReference type="InterPro" id="IPR004159">
    <property type="entry name" value="Put_SAM_MeTrfase"/>
</dbReference>
<keyword evidence="6 8" id="KW-0325">Glycoprotein</keyword>
<dbReference type="ExpressionAtlas" id="A5B2R4">
    <property type="expression patterns" value="baseline and differential"/>
</dbReference>
<evidence type="ECO:0000256" key="2">
    <source>
        <dbReference type="ARBA" id="ARBA00008361"/>
    </source>
</evidence>
<dbReference type="EMBL" id="AM444554">
    <property type="protein sequence ID" value="CAN60873.1"/>
    <property type="molecule type" value="Genomic_DNA"/>
</dbReference>
<dbReference type="PANTHER" id="PTHR10108">
    <property type="entry name" value="SAM-DEPENDENT METHYLTRANSFERASE"/>
    <property type="match status" value="1"/>
</dbReference>
<evidence type="ECO:0000256" key="6">
    <source>
        <dbReference type="ARBA" id="ARBA00023180"/>
    </source>
</evidence>
<accession>A5B2R4</accession>
<reference evidence="9" key="1">
    <citation type="journal article" date="2007" name="PLoS ONE">
        <title>The first genome sequence of an elite grapevine cultivar (Pinot noir Vitis vinifera L.): coping with a highly heterozygous genome.</title>
        <authorList>
            <person name="Velasco R."/>
            <person name="Zharkikh A."/>
            <person name="Troggio M."/>
            <person name="Cartwright D.A."/>
            <person name="Cestaro A."/>
            <person name="Pruss D."/>
            <person name="Pindo M."/>
            <person name="FitzGerald L.M."/>
            <person name="Vezzulli S."/>
            <person name="Reid J."/>
            <person name="Malacarne G."/>
            <person name="Iliev D."/>
            <person name="Coppola G."/>
            <person name="Wardell B."/>
            <person name="Micheletti D."/>
            <person name="Macalma T."/>
            <person name="Facci M."/>
            <person name="Mitchell J.T."/>
            <person name="Perazzolli M."/>
            <person name="Eldredge G."/>
            <person name="Gatto P."/>
            <person name="Oyzerski R."/>
            <person name="Moretto M."/>
            <person name="Gutin N."/>
            <person name="Stefanini M."/>
            <person name="Chen Y."/>
            <person name="Segala C."/>
            <person name="Davenport C."/>
            <person name="Dematte L."/>
            <person name="Mraz A."/>
            <person name="Battilana J."/>
            <person name="Stormo K."/>
            <person name="Costa F."/>
            <person name="Tao Q."/>
            <person name="Si-Ammour A."/>
            <person name="Harkins T."/>
            <person name="Lackey A."/>
            <person name="Perbost C."/>
            <person name="Taillon B."/>
            <person name="Stella A."/>
            <person name="Solovyev V."/>
            <person name="Fawcett J.A."/>
            <person name="Sterck L."/>
            <person name="Vandepoele K."/>
            <person name="Grando S.M."/>
            <person name="Toppo S."/>
            <person name="Moser C."/>
            <person name="Lanchbury J."/>
            <person name="Bogden R."/>
            <person name="Skolnick M."/>
            <person name="Sgaramella V."/>
            <person name="Bhatnagar S.K."/>
            <person name="Fontana P."/>
            <person name="Gutin A."/>
            <person name="Van de Peer Y."/>
            <person name="Salamini F."/>
            <person name="Viola R."/>
        </authorList>
    </citation>
    <scope>NUCLEOTIDE SEQUENCE</scope>
</reference>
<keyword evidence="5 8" id="KW-0735">Signal-anchor</keyword>
<evidence type="ECO:0000256" key="5">
    <source>
        <dbReference type="ARBA" id="ARBA00022968"/>
    </source>
</evidence>
<name>A5B2R4_VITVI</name>
<evidence type="ECO:0000256" key="1">
    <source>
        <dbReference type="ARBA" id="ARBA00004606"/>
    </source>
</evidence>